<proteinExistence type="inferred from homology"/>
<organism evidence="8 9">
    <name type="scientific">Seminavis robusta</name>
    <dbReference type="NCBI Taxonomy" id="568900"/>
    <lineage>
        <taxon>Eukaryota</taxon>
        <taxon>Sar</taxon>
        <taxon>Stramenopiles</taxon>
        <taxon>Ochrophyta</taxon>
        <taxon>Bacillariophyta</taxon>
        <taxon>Bacillariophyceae</taxon>
        <taxon>Bacillariophycidae</taxon>
        <taxon>Naviculales</taxon>
        <taxon>Naviculaceae</taxon>
        <taxon>Seminavis</taxon>
    </lineage>
</organism>
<feature type="compositionally biased region" description="Basic and acidic residues" evidence="7">
    <location>
        <begin position="411"/>
        <end position="423"/>
    </location>
</feature>
<comment type="similarity">
    <text evidence="1">Belongs to the plasmodium circumsporozoite protein family.</text>
</comment>
<gene>
    <name evidence="8" type="ORF">SEMRO_911_G219200.1</name>
</gene>
<comment type="function">
    <text evidence="6">Essential sporozoite protein. In the mosquito vector, required for sporozoite development in the oocyst, migration through the vector hemolymph and entry into the vector salivary glands. In the vertebrate host, required for sporozoite migration through the host dermis and infection of host hepatocytes. Binds to highly sulfated heparan sulfate proteoglycans (HSPGs) on the surface of host hepatocytes.</text>
</comment>
<reference evidence="8" key="1">
    <citation type="submission" date="2020-06" db="EMBL/GenBank/DDBJ databases">
        <authorList>
            <consortium name="Plant Systems Biology data submission"/>
        </authorList>
    </citation>
    <scope>NUCLEOTIDE SEQUENCE</scope>
    <source>
        <strain evidence="8">D6</strain>
    </source>
</reference>
<evidence type="ECO:0000256" key="2">
    <source>
        <dbReference type="ARBA" id="ARBA00021911"/>
    </source>
</evidence>
<evidence type="ECO:0000313" key="9">
    <source>
        <dbReference type="Proteomes" id="UP001153069"/>
    </source>
</evidence>
<protein>
    <recommendedName>
        <fullName evidence="2">Circumsporozoite protein</fullName>
    </recommendedName>
</protein>
<keyword evidence="3" id="KW-0748">Sporozoite</keyword>
<dbReference type="AlphaFoldDB" id="A0A9N8ED07"/>
<dbReference type="EMBL" id="CAICTM010000909">
    <property type="protein sequence ID" value="CAB9518160.1"/>
    <property type="molecule type" value="Genomic_DNA"/>
</dbReference>
<evidence type="ECO:0000256" key="6">
    <source>
        <dbReference type="ARBA" id="ARBA00045806"/>
    </source>
</evidence>
<dbReference type="PANTHER" id="PTHR44826:SF3">
    <property type="entry name" value="SPORE COAT PROTEIN SP85"/>
    <property type="match status" value="1"/>
</dbReference>
<comment type="function">
    <text evidence="5">In the vertebrate host, binds to highly sulfated heparan sulfate proteoglycans (HSPGs) on the surface of host hepatocytes and is required for sporozoite invasion of the host hepatocytes.</text>
</comment>
<dbReference type="PANTHER" id="PTHR44826">
    <property type="entry name" value="SPORE COAT PROTEIN SP85"/>
    <property type="match status" value="1"/>
</dbReference>
<accession>A0A9N8ED07</accession>
<evidence type="ECO:0000256" key="4">
    <source>
        <dbReference type="ARBA" id="ARBA00022737"/>
    </source>
</evidence>
<evidence type="ECO:0000313" key="8">
    <source>
        <dbReference type="EMBL" id="CAB9518160.1"/>
    </source>
</evidence>
<evidence type="ECO:0000256" key="3">
    <source>
        <dbReference type="ARBA" id="ARBA00022522"/>
    </source>
</evidence>
<feature type="compositionally biased region" description="Low complexity" evidence="7">
    <location>
        <begin position="150"/>
        <end position="222"/>
    </location>
</feature>
<keyword evidence="4" id="KW-0677">Repeat</keyword>
<dbReference type="InterPro" id="IPR051860">
    <property type="entry name" value="Plasmodium_CSP_Invasion"/>
</dbReference>
<name>A0A9N8ED07_9STRA</name>
<evidence type="ECO:0000256" key="1">
    <source>
        <dbReference type="ARBA" id="ARBA00006241"/>
    </source>
</evidence>
<sequence length="436" mass="45155">MVGVLFSDNSDSFQTPPTVWGVYQQQPFVFQHPCNIFVVQIGLFNQNTGSEGLYVEDIKVESDEEGVQIDRTCFDPLSCLDPEMSPPPLPADGCGGGTDGGIFLGGGHALIATFGEVFTAFCAGGGPPPVSTDAPTMKPSISPSTVPSLAPSVRASSNPSSSTSETPSSNPSAASDAPSVRPSSNPSAASDAPSVRPSSNPSEKPSSNPSAASDAPSSNPSAVPTPGSMEPSAAPSSGASCQTIVTVGAIAPVDPLSNGLTVTVHFSDATDSAKTLNLVSGFLKDTLTFDHPCNTPSVTVVKFFNDNSGGGQVVEIENVKVEDQAGVVEVDQTCFDSSLFCGDGAPLPVLDISCPGELGAVVVQPGETLQYLTASDAFGCSRRRARRLQSMFPAGSSHAEQAGGPLRRGRSNREAPREFLKSSRDLQKQLRRKTFV</sequence>
<feature type="region of interest" description="Disordered" evidence="7">
    <location>
        <begin position="391"/>
        <end position="423"/>
    </location>
</feature>
<comment type="caution">
    <text evidence="8">The sequence shown here is derived from an EMBL/GenBank/DDBJ whole genome shotgun (WGS) entry which is preliminary data.</text>
</comment>
<evidence type="ECO:0000256" key="7">
    <source>
        <dbReference type="SAM" id="MobiDB-lite"/>
    </source>
</evidence>
<evidence type="ECO:0000256" key="5">
    <source>
        <dbReference type="ARBA" id="ARBA00033726"/>
    </source>
</evidence>
<dbReference type="Proteomes" id="UP001153069">
    <property type="component" value="Unassembled WGS sequence"/>
</dbReference>
<feature type="region of interest" description="Disordered" evidence="7">
    <location>
        <begin position="131"/>
        <end position="239"/>
    </location>
</feature>
<keyword evidence="9" id="KW-1185">Reference proteome</keyword>